<sequence length="137" mass="13420">MPTGTVETAPPVPLTSAAAYGNGVTVTVSSIKKVTTTAQLPGEISGPGVQISLTFRNASSAPIDLGNVVADLQDASGVSAGAMSASPAKPVTGSLAPGATATGIYVYTLGAQFKNPAHLSVSYSAQAPVALFSGTLS</sequence>
<reference evidence="1" key="2">
    <citation type="submission" date="2020-09" db="EMBL/GenBank/DDBJ databases">
        <authorList>
            <person name="Sun Q."/>
            <person name="Zhou Y."/>
        </authorList>
    </citation>
    <scope>NUCLEOTIDE SEQUENCE</scope>
    <source>
        <strain evidence="1">CGMCC 4.7308</strain>
    </source>
</reference>
<name>A0A917SMR9_9ACTN</name>
<proteinExistence type="predicted"/>
<dbReference type="AlphaFoldDB" id="A0A917SMR9"/>
<dbReference type="RefSeq" id="WP_188939784.1">
    <property type="nucleotide sequence ID" value="NZ_BMNA01000001.1"/>
</dbReference>
<protein>
    <recommendedName>
        <fullName evidence="3">DUF4352 domain-containing protein</fullName>
    </recommendedName>
</protein>
<evidence type="ECO:0000313" key="2">
    <source>
        <dbReference type="Proteomes" id="UP000655208"/>
    </source>
</evidence>
<keyword evidence="2" id="KW-1185">Reference proteome</keyword>
<organism evidence="1 2">
    <name type="scientific">Nakamurella endophytica</name>
    <dbReference type="NCBI Taxonomy" id="1748367"/>
    <lineage>
        <taxon>Bacteria</taxon>
        <taxon>Bacillati</taxon>
        <taxon>Actinomycetota</taxon>
        <taxon>Actinomycetes</taxon>
        <taxon>Nakamurellales</taxon>
        <taxon>Nakamurellaceae</taxon>
        <taxon>Nakamurella</taxon>
    </lineage>
</organism>
<accession>A0A917SMR9</accession>
<dbReference type="EMBL" id="BMNA01000001">
    <property type="protein sequence ID" value="GGL87437.1"/>
    <property type="molecule type" value="Genomic_DNA"/>
</dbReference>
<evidence type="ECO:0000313" key="1">
    <source>
        <dbReference type="EMBL" id="GGL87437.1"/>
    </source>
</evidence>
<evidence type="ECO:0008006" key="3">
    <source>
        <dbReference type="Google" id="ProtNLM"/>
    </source>
</evidence>
<gene>
    <name evidence="1" type="ORF">GCM10011594_03770</name>
</gene>
<comment type="caution">
    <text evidence="1">The sequence shown here is derived from an EMBL/GenBank/DDBJ whole genome shotgun (WGS) entry which is preliminary data.</text>
</comment>
<dbReference type="Proteomes" id="UP000655208">
    <property type="component" value="Unassembled WGS sequence"/>
</dbReference>
<reference evidence="1" key="1">
    <citation type="journal article" date="2014" name="Int. J. Syst. Evol. Microbiol.">
        <title>Complete genome sequence of Corynebacterium casei LMG S-19264T (=DSM 44701T), isolated from a smear-ripened cheese.</title>
        <authorList>
            <consortium name="US DOE Joint Genome Institute (JGI-PGF)"/>
            <person name="Walter F."/>
            <person name="Albersmeier A."/>
            <person name="Kalinowski J."/>
            <person name="Ruckert C."/>
        </authorList>
    </citation>
    <scope>NUCLEOTIDE SEQUENCE</scope>
    <source>
        <strain evidence="1">CGMCC 4.7308</strain>
    </source>
</reference>